<evidence type="ECO:0000313" key="2">
    <source>
        <dbReference type="Proteomes" id="UP001147830"/>
    </source>
</evidence>
<reference evidence="1" key="2">
    <citation type="submission" date="2022-08" db="EMBL/GenBank/DDBJ databases">
        <authorList>
            <person name="Dong C."/>
        </authorList>
    </citation>
    <scope>NUCLEOTIDE SEQUENCE</scope>
    <source>
        <strain evidence="1">59MF3M-4</strain>
    </source>
</reference>
<organism evidence="1 2">
    <name type="scientific">Thalassolituus pacificus</name>
    <dbReference type="NCBI Taxonomy" id="2975440"/>
    <lineage>
        <taxon>Bacteria</taxon>
        <taxon>Pseudomonadati</taxon>
        <taxon>Pseudomonadota</taxon>
        <taxon>Gammaproteobacteria</taxon>
        <taxon>Oceanospirillales</taxon>
        <taxon>Oceanospirillaceae</taxon>
        <taxon>Thalassolituus</taxon>
    </lineage>
</organism>
<protein>
    <submittedName>
        <fullName evidence="1">Uncharacterized protein</fullName>
    </submittedName>
</protein>
<reference evidence="1" key="1">
    <citation type="journal article" date="2022" name="Front. Microbiol.">
        <title>Genome-based taxonomic rearrangement of Oceanobacter-related bacteria including the description of Thalassolituus hydrocarbonoclasticus sp. nov. and Thalassolituus pacificus sp. nov. and emended description of the genus Thalassolituus.</title>
        <authorList>
            <person name="Dong C."/>
            <person name="Wei L."/>
            <person name="Wang J."/>
            <person name="Lai Q."/>
            <person name="Huang Z."/>
            <person name="Shao Z."/>
        </authorList>
    </citation>
    <scope>NUCLEOTIDE SEQUENCE</scope>
    <source>
        <strain evidence="1">59MF3M-4</strain>
    </source>
</reference>
<accession>A0A9X3ARV3</accession>
<dbReference type="EMBL" id="JAOANI010000015">
    <property type="protein sequence ID" value="MCT7359239.1"/>
    <property type="molecule type" value="Genomic_DNA"/>
</dbReference>
<gene>
    <name evidence="1" type="ORF">NYR02_09420</name>
</gene>
<comment type="caution">
    <text evidence="1">The sequence shown here is derived from an EMBL/GenBank/DDBJ whole genome shotgun (WGS) entry which is preliminary data.</text>
</comment>
<name>A0A9X3ARV3_9GAMM</name>
<evidence type="ECO:0000313" key="1">
    <source>
        <dbReference type="EMBL" id="MCT7359239.1"/>
    </source>
</evidence>
<dbReference type="AlphaFoldDB" id="A0A9X3ARV3"/>
<keyword evidence="2" id="KW-1185">Reference proteome</keyword>
<proteinExistence type="predicted"/>
<dbReference type="Proteomes" id="UP001147830">
    <property type="component" value="Unassembled WGS sequence"/>
</dbReference>
<sequence>MVHLVSEHKTAGAALHSNVARRVVYMDISNEMLSTKGSLSNGINIVKDLLLSVAEGQKTWTITQVNLYFLLSNLTQSEQDHWICG</sequence>
<dbReference type="RefSeq" id="WP_260976110.1">
    <property type="nucleotide sequence ID" value="NZ_JAOANI010000015.1"/>
</dbReference>